<organism evidence="2 3">
    <name type="scientific">Cylindrotheca closterium</name>
    <dbReference type="NCBI Taxonomy" id="2856"/>
    <lineage>
        <taxon>Eukaryota</taxon>
        <taxon>Sar</taxon>
        <taxon>Stramenopiles</taxon>
        <taxon>Ochrophyta</taxon>
        <taxon>Bacillariophyta</taxon>
        <taxon>Bacillariophyceae</taxon>
        <taxon>Bacillariophycidae</taxon>
        <taxon>Bacillariales</taxon>
        <taxon>Bacillariaceae</taxon>
        <taxon>Cylindrotheca</taxon>
    </lineage>
</organism>
<protein>
    <submittedName>
        <fullName evidence="2">Uncharacterized protein</fullName>
    </submittedName>
</protein>
<dbReference type="AlphaFoldDB" id="A0AAD2G0U4"/>
<evidence type="ECO:0000313" key="3">
    <source>
        <dbReference type="Proteomes" id="UP001295423"/>
    </source>
</evidence>
<reference evidence="2" key="1">
    <citation type="submission" date="2023-08" db="EMBL/GenBank/DDBJ databases">
        <authorList>
            <person name="Audoor S."/>
            <person name="Bilcke G."/>
        </authorList>
    </citation>
    <scope>NUCLEOTIDE SEQUENCE</scope>
</reference>
<comment type="caution">
    <text evidence="2">The sequence shown here is derived from an EMBL/GenBank/DDBJ whole genome shotgun (WGS) entry which is preliminary data.</text>
</comment>
<gene>
    <name evidence="2" type="ORF">CYCCA115_LOCUS17084</name>
</gene>
<dbReference type="EMBL" id="CAKOGP040001969">
    <property type="protein sequence ID" value="CAJ1958224.1"/>
    <property type="molecule type" value="Genomic_DNA"/>
</dbReference>
<feature type="region of interest" description="Disordered" evidence="1">
    <location>
        <begin position="184"/>
        <end position="245"/>
    </location>
</feature>
<feature type="compositionally biased region" description="Polar residues" evidence="1">
    <location>
        <begin position="185"/>
        <end position="194"/>
    </location>
</feature>
<dbReference type="Proteomes" id="UP001295423">
    <property type="component" value="Unassembled WGS sequence"/>
</dbReference>
<proteinExistence type="predicted"/>
<feature type="region of interest" description="Disordered" evidence="1">
    <location>
        <begin position="79"/>
        <end position="123"/>
    </location>
</feature>
<evidence type="ECO:0000313" key="2">
    <source>
        <dbReference type="EMBL" id="CAJ1958224.1"/>
    </source>
</evidence>
<sequence length="245" mass="26664">MKIRIISNIGPREVPLKGGDSIADVMAAKELSGFQVILPVCKDRQLKEPLSEKVSLQKQGLEDNSTIYCKFDLKVKEKEEKSNMGGPVSSDIKSSAVAKTDKRSSKTAGKRTPPISTNNLDVLSPMHVKPTMVIRKRSSIPSVDKLLFSPPPPNKGDKLEATKASVPKLSMRMGMDMDGFDGIMNNTSAKTESALSPLRMKPMPMLRKRSQSQSSEVDDSLFSPTGKIGSSKKARLEPLPTPPSV</sequence>
<name>A0AAD2G0U4_9STRA</name>
<accession>A0AAD2G0U4</accession>
<evidence type="ECO:0000256" key="1">
    <source>
        <dbReference type="SAM" id="MobiDB-lite"/>
    </source>
</evidence>
<keyword evidence="3" id="KW-1185">Reference proteome</keyword>